<protein>
    <submittedName>
        <fullName evidence="3">Uncharacterized protein</fullName>
    </submittedName>
</protein>
<feature type="compositionally biased region" description="Basic and acidic residues" evidence="1">
    <location>
        <begin position="40"/>
        <end position="54"/>
    </location>
</feature>
<gene>
    <name evidence="3" type="ORF">HJC23_012628</name>
</gene>
<feature type="signal peptide" evidence="2">
    <location>
        <begin position="1"/>
        <end position="26"/>
    </location>
</feature>
<sequence length="534" mass="58162">MRFGASFAGASVSSYLLLLALPAISSFSYFSPQPHHNVANDHSNDAYSGSDEHPSFNSPYPSFQSDHEALASKRRNFFSKVATASSAATVFSAAGASFASPANAVTTEPTRIELTVETDYLIRVLNYFDGDMRKVLGAIVRSPLTSVVIEPPRSGYGFGGELSPKDAILRALYSYSNPEEYAAQSSWLKVDAPNPWIEFLTKKRYELEIPFFYAKEGEKKGSVQKIVIKPATTLSLSNIEAAVGLAALSYPVAYAYYNYESWQEEQEKLAKKRIMAAKKAKGQKGASKGTVKKGEAPVAVESSETKLAPKTAAMKGQTTVDAKKAKKPFPKRPLSRKEQEAVTMVPNAMTEALNDFFGTKPGPTVAVVDVEPEAVVKPPKYQKQQGELIDHLEFVECKSVSDSEPKAEQALSIEPQKQDTNSIQPQPFSYASPTVSKKSSGGMDAYAAQMAQMMGNAPAAPMQQLQQQQQQQQQSVPHNTEQPPPQTSQDPSAIQPKQGTNSLRSLVQNVKKGSGGMDAYEAQMRAMMERNQGQ</sequence>
<name>A0ABD3QLC6_9STRA</name>
<dbReference type="Proteomes" id="UP001516023">
    <property type="component" value="Unassembled WGS sequence"/>
</dbReference>
<evidence type="ECO:0000313" key="4">
    <source>
        <dbReference type="Proteomes" id="UP001516023"/>
    </source>
</evidence>
<dbReference type="AlphaFoldDB" id="A0ABD3QLC6"/>
<feature type="region of interest" description="Disordered" evidence="1">
    <location>
        <begin position="281"/>
        <end position="340"/>
    </location>
</feature>
<accession>A0ABD3QLC6</accession>
<reference evidence="3 4" key="1">
    <citation type="journal article" date="2020" name="G3 (Bethesda)">
        <title>Improved Reference Genome for Cyclotella cryptica CCMP332, a Model for Cell Wall Morphogenesis, Salinity Adaptation, and Lipid Production in Diatoms (Bacillariophyta).</title>
        <authorList>
            <person name="Roberts W.R."/>
            <person name="Downey K.M."/>
            <person name="Ruck E.C."/>
            <person name="Traller J.C."/>
            <person name="Alverson A.J."/>
        </authorList>
    </citation>
    <scope>NUCLEOTIDE SEQUENCE [LARGE SCALE GENOMIC DNA]</scope>
    <source>
        <strain evidence="3 4">CCMP332</strain>
    </source>
</reference>
<evidence type="ECO:0000256" key="1">
    <source>
        <dbReference type="SAM" id="MobiDB-lite"/>
    </source>
</evidence>
<organism evidence="3 4">
    <name type="scientific">Cyclotella cryptica</name>
    <dbReference type="NCBI Taxonomy" id="29204"/>
    <lineage>
        <taxon>Eukaryota</taxon>
        <taxon>Sar</taxon>
        <taxon>Stramenopiles</taxon>
        <taxon>Ochrophyta</taxon>
        <taxon>Bacillariophyta</taxon>
        <taxon>Coscinodiscophyceae</taxon>
        <taxon>Thalassiosirophycidae</taxon>
        <taxon>Stephanodiscales</taxon>
        <taxon>Stephanodiscaceae</taxon>
        <taxon>Cyclotella</taxon>
    </lineage>
</organism>
<feature type="compositionally biased region" description="Polar residues" evidence="1">
    <location>
        <begin position="475"/>
        <end position="508"/>
    </location>
</feature>
<comment type="caution">
    <text evidence="3">The sequence shown here is derived from an EMBL/GenBank/DDBJ whole genome shotgun (WGS) entry which is preliminary data.</text>
</comment>
<evidence type="ECO:0000256" key="2">
    <source>
        <dbReference type="SAM" id="SignalP"/>
    </source>
</evidence>
<feature type="compositionally biased region" description="Basic residues" evidence="1">
    <location>
        <begin position="324"/>
        <end position="334"/>
    </location>
</feature>
<feature type="region of interest" description="Disordered" evidence="1">
    <location>
        <begin position="400"/>
        <end position="441"/>
    </location>
</feature>
<keyword evidence="2" id="KW-0732">Signal</keyword>
<keyword evidence="4" id="KW-1185">Reference proteome</keyword>
<feature type="region of interest" description="Disordered" evidence="1">
    <location>
        <begin position="40"/>
        <end position="64"/>
    </location>
</feature>
<feature type="region of interest" description="Disordered" evidence="1">
    <location>
        <begin position="458"/>
        <end position="534"/>
    </location>
</feature>
<feature type="compositionally biased region" description="Polar residues" evidence="1">
    <location>
        <begin position="55"/>
        <end position="64"/>
    </location>
</feature>
<evidence type="ECO:0000313" key="3">
    <source>
        <dbReference type="EMBL" id="KAL3801228.1"/>
    </source>
</evidence>
<proteinExistence type="predicted"/>
<feature type="compositionally biased region" description="Low complexity" evidence="1">
    <location>
        <begin position="458"/>
        <end position="474"/>
    </location>
</feature>
<feature type="compositionally biased region" description="Polar residues" evidence="1">
    <location>
        <begin position="418"/>
        <end position="439"/>
    </location>
</feature>
<feature type="chain" id="PRO_5044882728" evidence="2">
    <location>
        <begin position="27"/>
        <end position="534"/>
    </location>
</feature>
<dbReference type="EMBL" id="JABMIG020000028">
    <property type="protein sequence ID" value="KAL3801228.1"/>
    <property type="molecule type" value="Genomic_DNA"/>
</dbReference>